<feature type="region of interest" description="Disordered" evidence="3">
    <location>
        <begin position="241"/>
        <end position="273"/>
    </location>
</feature>
<dbReference type="InterPro" id="IPR011333">
    <property type="entry name" value="SKP1/BTB/POZ_sf"/>
</dbReference>
<dbReference type="Gene3D" id="3.30.710.10">
    <property type="entry name" value="Potassium Channel Kv1.1, Chain A"/>
    <property type="match status" value="2"/>
</dbReference>
<dbReference type="PROSITE" id="PS51421">
    <property type="entry name" value="RAS"/>
    <property type="match status" value="1"/>
</dbReference>
<dbReference type="InterPro" id="IPR027417">
    <property type="entry name" value="P-loop_NTPase"/>
</dbReference>
<feature type="compositionally biased region" description="Low complexity" evidence="3">
    <location>
        <begin position="471"/>
        <end position="497"/>
    </location>
</feature>
<dbReference type="InterPro" id="IPR000210">
    <property type="entry name" value="BTB/POZ_dom"/>
</dbReference>
<protein>
    <submittedName>
        <fullName evidence="5">Ras-like gtp-binding protein rhol</fullName>
    </submittedName>
</protein>
<dbReference type="SMART" id="SM00225">
    <property type="entry name" value="BTB"/>
    <property type="match status" value="2"/>
</dbReference>
<dbReference type="SMART" id="SM00175">
    <property type="entry name" value="RAB"/>
    <property type="match status" value="1"/>
</dbReference>
<proteinExistence type="predicted"/>
<dbReference type="Pfam" id="PF00651">
    <property type="entry name" value="BTB"/>
    <property type="match status" value="2"/>
</dbReference>
<dbReference type="PANTHER" id="PTHR24072">
    <property type="entry name" value="RHO FAMILY GTPASE"/>
    <property type="match status" value="1"/>
</dbReference>
<evidence type="ECO:0000259" key="4">
    <source>
        <dbReference type="PROSITE" id="PS50097"/>
    </source>
</evidence>
<dbReference type="EMBL" id="JAOAOG010000329">
    <property type="protein sequence ID" value="KAJ6228168.1"/>
    <property type="molecule type" value="Genomic_DNA"/>
</dbReference>
<reference evidence="5" key="1">
    <citation type="submission" date="2022-08" db="EMBL/GenBank/DDBJ databases">
        <title>Novel sulfate-reducing endosymbionts in the free-living metamonad Anaeramoeba.</title>
        <authorList>
            <person name="Jerlstrom-Hultqvist J."/>
            <person name="Cepicka I."/>
            <person name="Gallot-Lavallee L."/>
            <person name="Salas-Leiva D."/>
            <person name="Curtis B.A."/>
            <person name="Zahonova K."/>
            <person name="Pipaliya S."/>
            <person name="Dacks J."/>
            <person name="Roger A.J."/>
        </authorList>
    </citation>
    <scope>NUCLEOTIDE SEQUENCE</scope>
    <source>
        <strain evidence="5">Schooner1</strain>
    </source>
</reference>
<dbReference type="SUPFAM" id="SSF52540">
    <property type="entry name" value="P-loop containing nucleoside triphosphate hydrolases"/>
    <property type="match status" value="1"/>
</dbReference>
<dbReference type="Gene3D" id="3.40.50.300">
    <property type="entry name" value="P-loop containing nucleotide triphosphate hydrolases"/>
    <property type="match status" value="1"/>
</dbReference>
<dbReference type="SMART" id="SM00174">
    <property type="entry name" value="RHO"/>
    <property type="match status" value="1"/>
</dbReference>
<evidence type="ECO:0000256" key="2">
    <source>
        <dbReference type="ARBA" id="ARBA00023134"/>
    </source>
</evidence>
<dbReference type="Pfam" id="PF00071">
    <property type="entry name" value="Ras"/>
    <property type="match status" value="1"/>
</dbReference>
<feature type="region of interest" description="Disordered" evidence="3">
    <location>
        <begin position="465"/>
        <end position="527"/>
    </location>
</feature>
<gene>
    <name evidence="5" type="ORF">M0813_08994</name>
</gene>
<name>A0ABQ8X970_9EUKA</name>
<feature type="domain" description="BTB" evidence="4">
    <location>
        <begin position="304"/>
        <end position="370"/>
    </location>
</feature>
<dbReference type="PROSITE" id="PS51419">
    <property type="entry name" value="RAB"/>
    <property type="match status" value="1"/>
</dbReference>
<feature type="domain" description="BTB" evidence="4">
    <location>
        <begin position="557"/>
        <end position="626"/>
    </location>
</feature>
<dbReference type="SMART" id="SM00173">
    <property type="entry name" value="RAS"/>
    <property type="match status" value="1"/>
</dbReference>
<evidence type="ECO:0000256" key="3">
    <source>
        <dbReference type="SAM" id="MobiDB-lite"/>
    </source>
</evidence>
<dbReference type="PROSITE" id="PS51420">
    <property type="entry name" value="RHO"/>
    <property type="match status" value="1"/>
</dbReference>
<feature type="compositionally biased region" description="Basic and acidic residues" evidence="3">
    <location>
        <begin position="241"/>
        <end position="270"/>
    </location>
</feature>
<feature type="compositionally biased region" description="Low complexity" evidence="3">
    <location>
        <begin position="515"/>
        <end position="526"/>
    </location>
</feature>
<dbReference type="CDD" id="cd00157">
    <property type="entry name" value="Rho"/>
    <property type="match status" value="1"/>
</dbReference>
<dbReference type="PRINTS" id="PR00449">
    <property type="entry name" value="RASTRNSFRMNG"/>
</dbReference>
<dbReference type="CDD" id="cd18186">
    <property type="entry name" value="BTB_POZ_ZBTB_KLHL-like"/>
    <property type="match status" value="1"/>
</dbReference>
<evidence type="ECO:0000313" key="5">
    <source>
        <dbReference type="EMBL" id="KAJ6228168.1"/>
    </source>
</evidence>
<dbReference type="InterPro" id="IPR003578">
    <property type="entry name" value="Small_GTPase_Rho"/>
</dbReference>
<accession>A0ABQ8X970</accession>
<keyword evidence="1" id="KW-0547">Nucleotide-binding</keyword>
<feature type="compositionally biased region" description="Basic residues" evidence="3">
    <location>
        <begin position="498"/>
        <end position="514"/>
    </location>
</feature>
<comment type="caution">
    <text evidence="5">The sequence shown here is derived from an EMBL/GenBank/DDBJ whole genome shotgun (WGS) entry which is preliminary data.</text>
</comment>
<sequence>MKIHVIGDEGVGKRCLILTYLTGEFPNSYVPRVVENKIIKKHYKNEQFYLHVWNSSGQEDYDSLRALSYNGTDIFYLCYNPRSRESFENIQYRWLPEVEVISPKSAFLIVSLKNDNRSIDDELPIAVSQKEGRELAKKFGSIGFFECSSFLKENISEVFEFGISYYFTKMVRKKKIMKRLFSKFQIKNLMVNSKSNKFYEYLPQPQIKKPQKKIFEKLNKLIIIDSIMDLERINNLKRDKQEELEEKEKEENDEKEKEKKKENKDQELTKNKKQQRLNNNYKNYYCLFFWEQTVNKNSILTHSIAIHPLILTSKSKIFQMLLSEENTTKLESTLKLKKIHDRTYLVKPYLFENFLQILKFFISGEIENLRNLKKNDHLQLYELAKNFQIRSLCNLLNQFVKKPKPFEIVEGGRLIRDTAKREKKEIIKSLKREFIQQKFSNFNLFCWKKNLNNFLWDNKYHKKKKYDNKKNNGNMNTKNNKSNKNNMNNKNNKSNKNNMKKTKIKNNKNHRNNKNNKNNRNGQNAKNVKRVKRIKTFKTQKKSRNDSMGLKRNNTVNDINTRQDNIFQKIISNKEILIARSKYFKKMLRNPFEETSKNLIIIMGFDPNLLKDYLQFLYTNKVNIKNVQHNSDLLLLADYFGQRDLVKYCVYYLSKFLIHQMSIGQTIYLYNISNLLNLIDIKMICLWKMGNNFKIFNKSKKFNKAFSKQEKISIQNFHYFKTLKTKSKNDPDSFSLVQKIDNINQSFL</sequence>
<dbReference type="Proteomes" id="UP001150062">
    <property type="component" value="Unassembled WGS sequence"/>
</dbReference>
<dbReference type="PROSITE" id="PS50097">
    <property type="entry name" value="BTB"/>
    <property type="match status" value="2"/>
</dbReference>
<evidence type="ECO:0000313" key="6">
    <source>
        <dbReference type="Proteomes" id="UP001150062"/>
    </source>
</evidence>
<organism evidence="5 6">
    <name type="scientific">Anaeramoeba flamelloides</name>
    <dbReference type="NCBI Taxonomy" id="1746091"/>
    <lineage>
        <taxon>Eukaryota</taxon>
        <taxon>Metamonada</taxon>
        <taxon>Anaeramoebidae</taxon>
        <taxon>Anaeramoeba</taxon>
    </lineage>
</organism>
<dbReference type="SUPFAM" id="SSF54695">
    <property type="entry name" value="POZ domain"/>
    <property type="match status" value="1"/>
</dbReference>
<evidence type="ECO:0000256" key="1">
    <source>
        <dbReference type="ARBA" id="ARBA00022741"/>
    </source>
</evidence>
<keyword evidence="6" id="KW-1185">Reference proteome</keyword>
<dbReference type="InterPro" id="IPR001806">
    <property type="entry name" value="Small_GTPase"/>
</dbReference>
<keyword evidence="2" id="KW-0342">GTP-binding</keyword>